<dbReference type="PANTHER" id="PTHR15556">
    <property type="entry name" value="EP300-INTERACTING INHIBITOR OF DIFFERENTIATION 2-RELATED"/>
    <property type="match status" value="1"/>
</dbReference>
<proteinExistence type="predicted"/>
<evidence type="ECO:0000256" key="4">
    <source>
        <dbReference type="ARBA" id="ARBA00023015"/>
    </source>
</evidence>
<keyword evidence="3" id="KW-0221">Differentiation</keyword>
<dbReference type="GO" id="GO:0003714">
    <property type="term" value="F:transcription corepressor activity"/>
    <property type="evidence" value="ECO:0007669"/>
    <property type="project" value="TreeGrafter"/>
</dbReference>
<dbReference type="OrthoDB" id="9539848at2759"/>
<dbReference type="InterPro" id="IPR033258">
    <property type="entry name" value="EID"/>
</dbReference>
<keyword evidence="6" id="KW-0539">Nucleus</keyword>
<organism evidence="7 8">
    <name type="scientific">Fukomys damarensis</name>
    <name type="common">Damaraland mole rat</name>
    <name type="synonym">Cryptomys damarensis</name>
    <dbReference type="NCBI Taxonomy" id="885580"/>
    <lineage>
        <taxon>Eukaryota</taxon>
        <taxon>Metazoa</taxon>
        <taxon>Chordata</taxon>
        <taxon>Craniata</taxon>
        <taxon>Vertebrata</taxon>
        <taxon>Euteleostomi</taxon>
        <taxon>Mammalia</taxon>
        <taxon>Eutheria</taxon>
        <taxon>Euarchontoglires</taxon>
        <taxon>Glires</taxon>
        <taxon>Rodentia</taxon>
        <taxon>Hystricomorpha</taxon>
        <taxon>Bathyergidae</taxon>
        <taxon>Fukomys</taxon>
    </lineage>
</organism>
<sequence>MSELRGEGSAPEMSAVNGVSDVLQTGVGGRRRAREAQEAPVVEAACPMARVRGLAPRPIPSHVPGLMSMPGLHGHLGLVGINHQRLFHQYLENSPMIPVRLLRDIEERRRLFVEGCKAREAAFDANPPQMESDAVAFALALTAAEAGSPLAD</sequence>
<dbReference type="Proteomes" id="UP000028990">
    <property type="component" value="Unassembled WGS sequence"/>
</dbReference>
<dbReference type="AlphaFoldDB" id="A0A091CMB2"/>
<dbReference type="EMBL" id="KN125205">
    <property type="protein sequence ID" value="KFO19032.1"/>
    <property type="molecule type" value="Genomic_DNA"/>
</dbReference>
<comment type="subcellular location">
    <subcellularLocation>
        <location evidence="1">Nucleus</location>
    </subcellularLocation>
</comment>
<name>A0A091CMB2_FUKDA</name>
<gene>
    <name evidence="7" type="ORF">H920_19594</name>
</gene>
<accession>A0A091CMB2</accession>
<keyword evidence="2" id="KW-0678">Repressor</keyword>
<protein>
    <submittedName>
        <fullName evidence="7">EP300-interacting inhibitor of differentiation 2B</fullName>
    </submittedName>
</protein>
<keyword evidence="5" id="KW-0804">Transcription</keyword>
<evidence type="ECO:0000256" key="2">
    <source>
        <dbReference type="ARBA" id="ARBA00022491"/>
    </source>
</evidence>
<evidence type="ECO:0000256" key="5">
    <source>
        <dbReference type="ARBA" id="ARBA00023163"/>
    </source>
</evidence>
<dbReference type="eggNOG" id="ENOG502TGX1">
    <property type="taxonomic scope" value="Eukaryota"/>
</dbReference>
<keyword evidence="8" id="KW-1185">Reference proteome</keyword>
<evidence type="ECO:0000313" key="8">
    <source>
        <dbReference type="Proteomes" id="UP000028990"/>
    </source>
</evidence>
<keyword evidence="4" id="KW-0805">Transcription regulation</keyword>
<evidence type="ECO:0000256" key="3">
    <source>
        <dbReference type="ARBA" id="ARBA00022782"/>
    </source>
</evidence>
<reference evidence="7 8" key="1">
    <citation type="submission" date="2013-11" db="EMBL/GenBank/DDBJ databases">
        <title>The Damaraland mole rat (Fukomys damarensis) genome and evolution of African mole rats.</title>
        <authorList>
            <person name="Gladyshev V.N."/>
            <person name="Fang X."/>
        </authorList>
    </citation>
    <scope>NUCLEOTIDE SEQUENCE [LARGE SCALE GENOMIC DNA]</scope>
    <source>
        <tissue evidence="7">Liver</tissue>
    </source>
</reference>
<dbReference type="PANTHER" id="PTHR15556:SF4">
    <property type="entry name" value="EP300-INTERACTING INHIBITOR OF DIFFERENTIATION 2B"/>
    <property type="match status" value="1"/>
</dbReference>
<evidence type="ECO:0000313" key="7">
    <source>
        <dbReference type="EMBL" id="KFO19032.1"/>
    </source>
</evidence>
<dbReference type="GO" id="GO:0005654">
    <property type="term" value="C:nucleoplasm"/>
    <property type="evidence" value="ECO:0007669"/>
    <property type="project" value="TreeGrafter"/>
</dbReference>
<dbReference type="GO" id="GO:0030154">
    <property type="term" value="P:cell differentiation"/>
    <property type="evidence" value="ECO:0007669"/>
    <property type="project" value="UniProtKB-KW"/>
</dbReference>
<evidence type="ECO:0000256" key="6">
    <source>
        <dbReference type="ARBA" id="ARBA00023242"/>
    </source>
</evidence>
<evidence type="ECO:0000256" key="1">
    <source>
        <dbReference type="ARBA" id="ARBA00004123"/>
    </source>
</evidence>